<feature type="compositionally biased region" description="Basic and acidic residues" evidence="1">
    <location>
        <begin position="1"/>
        <end position="62"/>
    </location>
</feature>
<feature type="compositionally biased region" description="Basic and acidic residues" evidence="1">
    <location>
        <begin position="149"/>
        <end position="162"/>
    </location>
</feature>
<organism evidence="2 3">
    <name type="scientific">Halocaridina rubra</name>
    <name type="common">Hawaiian red shrimp</name>
    <dbReference type="NCBI Taxonomy" id="373956"/>
    <lineage>
        <taxon>Eukaryota</taxon>
        <taxon>Metazoa</taxon>
        <taxon>Ecdysozoa</taxon>
        <taxon>Arthropoda</taxon>
        <taxon>Crustacea</taxon>
        <taxon>Multicrustacea</taxon>
        <taxon>Malacostraca</taxon>
        <taxon>Eumalacostraca</taxon>
        <taxon>Eucarida</taxon>
        <taxon>Decapoda</taxon>
        <taxon>Pleocyemata</taxon>
        <taxon>Caridea</taxon>
        <taxon>Atyoidea</taxon>
        <taxon>Atyidae</taxon>
        <taxon>Halocaridina</taxon>
    </lineage>
</organism>
<accession>A0AAN9A4V5</accession>
<name>A0AAN9A4V5_HALRR</name>
<evidence type="ECO:0000313" key="3">
    <source>
        <dbReference type="Proteomes" id="UP001381693"/>
    </source>
</evidence>
<dbReference type="EMBL" id="JAXCGZ010005798">
    <property type="protein sequence ID" value="KAK7080766.1"/>
    <property type="molecule type" value="Genomic_DNA"/>
</dbReference>
<feature type="region of interest" description="Disordered" evidence="1">
    <location>
        <begin position="1"/>
        <end position="76"/>
    </location>
</feature>
<dbReference type="Proteomes" id="UP001381693">
    <property type="component" value="Unassembled WGS sequence"/>
</dbReference>
<feature type="compositionally biased region" description="Basic and acidic residues" evidence="1">
    <location>
        <begin position="183"/>
        <end position="205"/>
    </location>
</feature>
<dbReference type="AlphaFoldDB" id="A0AAN9A4V5"/>
<evidence type="ECO:0000256" key="1">
    <source>
        <dbReference type="SAM" id="MobiDB-lite"/>
    </source>
</evidence>
<feature type="region of interest" description="Disordered" evidence="1">
    <location>
        <begin position="90"/>
        <end position="165"/>
    </location>
</feature>
<feature type="compositionally biased region" description="Basic and acidic residues" evidence="1">
    <location>
        <begin position="100"/>
        <end position="123"/>
    </location>
</feature>
<gene>
    <name evidence="2" type="ORF">SK128_016128</name>
</gene>
<feature type="compositionally biased region" description="Basic and acidic residues" evidence="1">
    <location>
        <begin position="130"/>
        <end position="141"/>
    </location>
</feature>
<feature type="region of interest" description="Disordered" evidence="1">
    <location>
        <begin position="180"/>
        <end position="205"/>
    </location>
</feature>
<protein>
    <submittedName>
        <fullName evidence="2">Uncharacterized protein</fullName>
    </submittedName>
</protein>
<sequence length="205" mass="22801">MDDGDTKKCPEDVKTGIKESAENKGNHAEGKDNVVKDVINHVPTIKDTKIEKENKENIKEKSSMNTQSSDNKNLDDKVIPVEVTPIMKVSNPPEINSIKTPKDGKKQIENVTETKIECKKESIPDSSSKINDKGTNKEGDKIISPNEETLSKKDSNPIENGKDQAANLKEVVLDMIQDVKNTTNEEIKKDDKEQEMKSKENGGKN</sequence>
<proteinExistence type="predicted"/>
<comment type="caution">
    <text evidence="2">The sequence shown here is derived from an EMBL/GenBank/DDBJ whole genome shotgun (WGS) entry which is preliminary data.</text>
</comment>
<evidence type="ECO:0000313" key="2">
    <source>
        <dbReference type="EMBL" id="KAK7080766.1"/>
    </source>
</evidence>
<keyword evidence="3" id="KW-1185">Reference proteome</keyword>
<reference evidence="2 3" key="1">
    <citation type="submission" date="2023-11" db="EMBL/GenBank/DDBJ databases">
        <title>Halocaridina rubra genome assembly.</title>
        <authorList>
            <person name="Smith C."/>
        </authorList>
    </citation>
    <scope>NUCLEOTIDE SEQUENCE [LARGE SCALE GENOMIC DNA]</scope>
    <source>
        <strain evidence="2">EP-1</strain>
        <tissue evidence="2">Whole</tissue>
    </source>
</reference>